<evidence type="ECO:0000313" key="2">
    <source>
        <dbReference type="Proteomes" id="UP000290900"/>
    </source>
</evidence>
<evidence type="ECO:0000313" key="1">
    <source>
        <dbReference type="EMBL" id="VEU23752.1"/>
    </source>
</evidence>
<keyword evidence="2" id="KW-1185">Reference proteome</keyword>
<dbReference type="Proteomes" id="UP000290900">
    <property type="component" value="Unassembled WGS sequence"/>
</dbReference>
<dbReference type="OrthoDB" id="3994451at2759"/>
<dbReference type="EMBL" id="CAACVR010000056">
    <property type="protein sequence ID" value="VEU23752.1"/>
    <property type="molecule type" value="Genomic_DNA"/>
</dbReference>
<sequence length="205" mass="23296">MSNYTYKASPCASNRTQSFDFEVANSPIIYNDLEAPDLIPDCESDDESVTDFEDSANSIVSSRETFERSNIMSLIVLITSKEIRRRGLPEDGICTFLTDLIRRSNVSLNQYLINLIILQRLFANELVIDDHRKLILYSFMLGSTSIDFNLWCKITGFSKPQLTSDLIQLGHHFGGLGPIRIVSTEEIQSMKDLLETEVKKYVKVI</sequence>
<reference evidence="1 2" key="1">
    <citation type="submission" date="2018-12" db="EMBL/GenBank/DDBJ databases">
        <authorList>
            <person name="Tiukova I."/>
            <person name="Dainat J."/>
        </authorList>
    </citation>
    <scope>NUCLEOTIDE SEQUENCE [LARGE SCALE GENOMIC DNA]</scope>
</reference>
<protein>
    <submittedName>
        <fullName evidence="1">DEKNAAC105005</fullName>
    </submittedName>
</protein>
<gene>
    <name evidence="1" type="ORF">BRENAR_LOCUS4481</name>
</gene>
<name>A0A448YS58_BRENA</name>
<dbReference type="InParanoid" id="A0A448YS58"/>
<proteinExistence type="predicted"/>
<accession>A0A448YS58</accession>
<dbReference type="AlphaFoldDB" id="A0A448YS58"/>
<organism evidence="1 2">
    <name type="scientific">Brettanomyces naardenensis</name>
    <name type="common">Yeast</name>
    <dbReference type="NCBI Taxonomy" id="13370"/>
    <lineage>
        <taxon>Eukaryota</taxon>
        <taxon>Fungi</taxon>
        <taxon>Dikarya</taxon>
        <taxon>Ascomycota</taxon>
        <taxon>Saccharomycotina</taxon>
        <taxon>Pichiomycetes</taxon>
        <taxon>Pichiales</taxon>
        <taxon>Pichiaceae</taxon>
        <taxon>Brettanomyces</taxon>
    </lineage>
</organism>